<evidence type="ECO:0000256" key="1">
    <source>
        <dbReference type="SAM" id="MobiDB-lite"/>
    </source>
</evidence>
<feature type="region of interest" description="Disordered" evidence="1">
    <location>
        <begin position="104"/>
        <end position="127"/>
    </location>
</feature>
<name>A0ABV5C6Z5_9BACL</name>
<evidence type="ECO:0000313" key="3">
    <source>
        <dbReference type="Proteomes" id="UP001580430"/>
    </source>
</evidence>
<accession>A0ABV5C6Z5</accession>
<dbReference type="Proteomes" id="UP001580430">
    <property type="component" value="Unassembled WGS sequence"/>
</dbReference>
<protein>
    <submittedName>
        <fullName evidence="2">Uncharacterized protein</fullName>
    </submittedName>
</protein>
<evidence type="ECO:0000313" key="2">
    <source>
        <dbReference type="EMBL" id="MFB5763277.1"/>
    </source>
</evidence>
<sequence length="196" mass="22070">MYDKLLLLHDDDREWKQFIQYELSKLLSDDKGISSPRRVVQEALQFAFLHLASYLLARLKKSGEQEEAASDFVPERTPYHPEPPLSIDEDGFEKVLIAGRPASLDREETSETEPMPVGGTISPKSVPNEFQQLSSYRPALSEKAVEQEAPAVDSVLEQITDHQGPLISEEAAELETEEASKKTKLILGTDMFLIVW</sequence>
<keyword evidence="3" id="KW-1185">Reference proteome</keyword>
<proteinExistence type="predicted"/>
<comment type="caution">
    <text evidence="2">The sequence shown here is derived from an EMBL/GenBank/DDBJ whole genome shotgun (WGS) entry which is preliminary data.</text>
</comment>
<reference evidence="2 3" key="1">
    <citation type="submission" date="2024-09" db="EMBL/GenBank/DDBJ databases">
        <title>Paenibacillus zeirhizospherea sp. nov., isolated from surface of the maize (Zea mays) roots in a horticulture field, Hungary.</title>
        <authorList>
            <person name="Marton D."/>
            <person name="Farkas M."/>
            <person name="Bedics A."/>
            <person name="Toth E."/>
            <person name="Tancsics A."/>
            <person name="Boka K."/>
            <person name="Marati G."/>
            <person name="Kriszt B."/>
            <person name="Cserhati M."/>
        </authorList>
    </citation>
    <scope>NUCLEOTIDE SEQUENCE [LARGE SCALE GENOMIC DNA]</scope>
    <source>
        <strain evidence="2 3">JCM 18446</strain>
    </source>
</reference>
<organism evidence="2 3">
    <name type="scientific">Paenibacillus medicaginis</name>
    <dbReference type="NCBI Taxonomy" id="1470560"/>
    <lineage>
        <taxon>Bacteria</taxon>
        <taxon>Bacillati</taxon>
        <taxon>Bacillota</taxon>
        <taxon>Bacilli</taxon>
        <taxon>Bacillales</taxon>
        <taxon>Paenibacillaceae</taxon>
        <taxon>Paenibacillus</taxon>
    </lineage>
</organism>
<gene>
    <name evidence="2" type="ORF">ACE5LO_23140</name>
</gene>
<dbReference type="EMBL" id="JBHIRY010000032">
    <property type="protein sequence ID" value="MFB5763277.1"/>
    <property type="molecule type" value="Genomic_DNA"/>
</dbReference>
<dbReference type="RefSeq" id="WP_375522327.1">
    <property type="nucleotide sequence ID" value="NZ_JBHIRY010000032.1"/>
</dbReference>